<evidence type="ECO:0000259" key="5">
    <source>
        <dbReference type="SMART" id="SM00479"/>
    </source>
</evidence>
<dbReference type="PANTHER" id="PTHR11046">
    <property type="entry name" value="OLIGORIBONUCLEASE, MITOCHONDRIAL"/>
    <property type="match status" value="1"/>
</dbReference>
<dbReference type="Proteomes" id="UP000039046">
    <property type="component" value="Unassembled WGS sequence"/>
</dbReference>
<dbReference type="SMART" id="SM00479">
    <property type="entry name" value="EXOIII"/>
    <property type="match status" value="1"/>
</dbReference>
<feature type="domain" description="Exonuclease" evidence="5">
    <location>
        <begin position="21"/>
        <end position="199"/>
    </location>
</feature>
<dbReference type="GO" id="GO:0005739">
    <property type="term" value="C:mitochondrion"/>
    <property type="evidence" value="ECO:0007669"/>
    <property type="project" value="TreeGrafter"/>
</dbReference>
<accession>A0A0A1T931</accession>
<dbReference type="CDD" id="cd06135">
    <property type="entry name" value="Orn"/>
    <property type="match status" value="1"/>
</dbReference>
<dbReference type="AlphaFoldDB" id="A0A0A1T931"/>
<dbReference type="SUPFAM" id="SSF53098">
    <property type="entry name" value="Ribonuclease H-like"/>
    <property type="match status" value="1"/>
</dbReference>
<dbReference type="OrthoDB" id="270189at2759"/>
<dbReference type="NCBIfam" id="NF003765">
    <property type="entry name" value="PRK05359.1"/>
    <property type="match status" value="1"/>
</dbReference>
<dbReference type="InterPro" id="IPR012337">
    <property type="entry name" value="RNaseH-like_sf"/>
</dbReference>
<evidence type="ECO:0000256" key="3">
    <source>
        <dbReference type="ARBA" id="ARBA00022801"/>
    </source>
</evidence>
<dbReference type="Gene3D" id="3.30.420.10">
    <property type="entry name" value="Ribonuclease H-like superfamily/Ribonuclease H"/>
    <property type="match status" value="1"/>
</dbReference>
<name>A0A0A1T931_9HYPO</name>
<reference evidence="6 7" key="1">
    <citation type="journal article" date="2015" name="Genome Announc.">
        <title>Draft Genome Sequence and Gene Annotation of the Entomopathogenic Fungus Verticillium hemipterigenum.</title>
        <authorList>
            <person name="Horn F."/>
            <person name="Habel A."/>
            <person name="Scharf D.H."/>
            <person name="Dworschak J."/>
            <person name="Brakhage A.A."/>
            <person name="Guthke R."/>
            <person name="Hertweck C."/>
            <person name="Linde J."/>
        </authorList>
    </citation>
    <scope>NUCLEOTIDE SEQUENCE [LARGE SCALE GENOMIC DNA]</scope>
</reference>
<keyword evidence="7" id="KW-1185">Reference proteome</keyword>
<keyword evidence="2" id="KW-0540">Nuclease</keyword>
<evidence type="ECO:0000256" key="1">
    <source>
        <dbReference type="ARBA" id="ARBA00009921"/>
    </source>
</evidence>
<dbReference type="Pfam" id="PF00929">
    <property type="entry name" value="RNase_T"/>
    <property type="match status" value="1"/>
</dbReference>
<dbReference type="InterPro" id="IPR036397">
    <property type="entry name" value="RNaseH_sf"/>
</dbReference>
<dbReference type="PANTHER" id="PTHR11046:SF0">
    <property type="entry name" value="OLIGORIBONUCLEASE, MITOCHONDRIAL"/>
    <property type="match status" value="1"/>
</dbReference>
<proteinExistence type="inferred from homology"/>
<dbReference type="GO" id="GO:0000175">
    <property type="term" value="F:3'-5'-RNA exonuclease activity"/>
    <property type="evidence" value="ECO:0007669"/>
    <property type="project" value="InterPro"/>
</dbReference>
<gene>
    <name evidence="6" type="ORF">VHEMI02695</name>
</gene>
<dbReference type="STRING" id="1531966.A0A0A1T931"/>
<dbReference type="HOGENOM" id="CLU_064761_3_1_1"/>
<dbReference type="FunFam" id="3.30.420.10:FF:000003">
    <property type="entry name" value="Oligoribonuclease"/>
    <property type="match status" value="1"/>
</dbReference>
<dbReference type="InterPro" id="IPR013520">
    <property type="entry name" value="Ribonucl_H"/>
</dbReference>
<sequence>MATAQPAKQKSGSRQGTTNDPLVWIDCEMTGLSPDTDEIIEIYCILTTGDLEVIDEDGFHAIIHLPEERMAQMDDWCTKTHRDSGLTAAVLSSTTTPQQAADALYEYITKFIPERKKALLAGNSIHADRAFLRKEPYKKVTRHLHHRLLDVSAIKEAARRWCDEETVRHVPTKKGLHKARDDILESIEEAKYYRDAIFRRPKPAQE</sequence>
<dbReference type="GO" id="GO:0003676">
    <property type="term" value="F:nucleic acid binding"/>
    <property type="evidence" value="ECO:0007669"/>
    <property type="project" value="InterPro"/>
</dbReference>
<evidence type="ECO:0000313" key="7">
    <source>
        <dbReference type="Proteomes" id="UP000039046"/>
    </source>
</evidence>
<protein>
    <submittedName>
        <fullName evidence="6">Putative Exonuclease family protein</fullName>
    </submittedName>
</protein>
<keyword evidence="3" id="KW-0378">Hydrolase</keyword>
<comment type="similarity">
    <text evidence="1">Belongs to the oligoribonuclease family.</text>
</comment>
<evidence type="ECO:0000313" key="6">
    <source>
        <dbReference type="EMBL" id="CEJ82645.1"/>
    </source>
</evidence>
<dbReference type="InterPro" id="IPR022894">
    <property type="entry name" value="Oligoribonuclease"/>
</dbReference>
<evidence type="ECO:0000256" key="4">
    <source>
        <dbReference type="ARBA" id="ARBA00022839"/>
    </source>
</evidence>
<dbReference type="EMBL" id="CDHN01000001">
    <property type="protein sequence ID" value="CEJ82645.1"/>
    <property type="molecule type" value="Genomic_DNA"/>
</dbReference>
<keyword evidence="4 6" id="KW-0269">Exonuclease</keyword>
<evidence type="ECO:0000256" key="2">
    <source>
        <dbReference type="ARBA" id="ARBA00022722"/>
    </source>
</evidence>
<organism evidence="6 7">
    <name type="scientific">[Torrubiella] hemipterigena</name>
    <dbReference type="NCBI Taxonomy" id="1531966"/>
    <lineage>
        <taxon>Eukaryota</taxon>
        <taxon>Fungi</taxon>
        <taxon>Dikarya</taxon>
        <taxon>Ascomycota</taxon>
        <taxon>Pezizomycotina</taxon>
        <taxon>Sordariomycetes</taxon>
        <taxon>Hypocreomycetidae</taxon>
        <taxon>Hypocreales</taxon>
        <taxon>Clavicipitaceae</taxon>
        <taxon>Clavicipitaceae incertae sedis</taxon>
        <taxon>'Torrubiella' clade</taxon>
    </lineage>
</organism>